<dbReference type="Proteomes" id="UP000622317">
    <property type="component" value="Unassembled WGS sequence"/>
</dbReference>
<evidence type="ECO:0000256" key="2">
    <source>
        <dbReference type="ARBA" id="ARBA00012438"/>
    </source>
</evidence>
<evidence type="ECO:0000259" key="7">
    <source>
        <dbReference type="PROSITE" id="PS50123"/>
    </source>
</evidence>
<dbReference type="Pfam" id="PF03705">
    <property type="entry name" value="CheR_N"/>
    <property type="match status" value="1"/>
</dbReference>
<feature type="active site" evidence="3">
    <location>
        <position position="131"/>
    </location>
</feature>
<sequence>MKPEYIVGIGASAGGLEALVQFFSEMPSRTGLSFVVVQHLSPDFKSVMDELLSRHTDMPIHLVEDKVEVEADSVYLIPPKKEMEMSDRCLYLKDKETRGSLSLPIDVFFTSMAKDIGAKGIAIVLSGTGSDGSRGIVDVHDAGGLVIAQDEESAKFNGMPRSATDTGLVDFVLSPTEMPKVLLEHIGGSVSDPGIVAAPGPKTQMDQYLAIFQRLRSAFKTDFSYYKATTVNRRIERRMQHHKVDTLEQYVAVMDRKPQEVHLLYQDLLIGVTKFFRDLDAFALLEDKVIPSIVRGKSSGEQVRIWVPACATGEEAYSIAILFQEAIERFNLKLDVKIFATDLHAESVTFAAAGIYSPESLELISKSRLERHFKVHGEAYQVNADLRKMIVFAEQNLLKDPPFTKMDFVSCRNLLIYFQPLAQKKVISMFLFSLNVGGTLFLGPSETLGDLEGEFDSISRTWNMYVKRKDVRIAPLINLPEQVDIAARSGERNRQNSSLFGVSRQRREDVELLHVYDALLGEYMPPSLLVGPKNELIQIFGDASNYIRTPRGRTSLDVLNMIEGSLRLAVSTALKRVENKRVAFTLNNVPLDENAEERVLLDITVKPLRDEQYLLVQFLERRGAETTPDDVSEMSFDADAESLSRIFDLEKELQYTRENLQATIEELETTNEELQATNEEMLASNEELQSTNEELQSVNEELFTVNTEYEKKNHELILLNTDIDNLLQSTEIGTVFIDSERRIRKFTPAIASVFNLLPMDIGRPFEHITFNLVDSENISQLVDRVIESREPIIREARDRSGNWHLMRIYPYMTGREQSAGAVLTLVDISAIKETEAALKSRTDALSNAKLDLEQFAYAVSHDMQTPLRAVSGYLDLLKKRLEGEDQELQEYLEFAHSGAFKLKEMINGLLTYTRIETRAADFEEFSLESALNEVLATKTVALEEKGAEVVSESCNLIVYGERRFVVYLLSELIDNALCFVGAGPPRIVVKAEAQDGQTLVSVRDNGRGIEPVNQDTVFKIFYQEKPEQHPEGLGVGLAVCRRIALKHKGTISLDSTPGIGTCVSFTLPSRPEDV</sequence>
<dbReference type="SUPFAM" id="SSF53335">
    <property type="entry name" value="S-adenosyl-L-methionine-dependent methyltransferases"/>
    <property type="match status" value="1"/>
</dbReference>
<dbReference type="CDD" id="cd16434">
    <property type="entry name" value="CheB-CheR_fusion"/>
    <property type="match status" value="1"/>
</dbReference>
<dbReference type="EMBL" id="JACYFG010000038">
    <property type="protein sequence ID" value="MBD5780837.1"/>
    <property type="molecule type" value="Genomic_DNA"/>
</dbReference>
<feature type="active site" evidence="3">
    <location>
        <position position="39"/>
    </location>
</feature>
<dbReference type="InterPro" id="IPR036097">
    <property type="entry name" value="HisK_dim/P_sf"/>
</dbReference>
<dbReference type="SMART" id="SM00138">
    <property type="entry name" value="MeTrc"/>
    <property type="match status" value="1"/>
</dbReference>
<feature type="active site" evidence="3">
    <location>
        <position position="12"/>
    </location>
</feature>
<dbReference type="GO" id="GO:0000156">
    <property type="term" value="F:phosphorelay response regulator activity"/>
    <property type="evidence" value="ECO:0007669"/>
    <property type="project" value="InterPro"/>
</dbReference>
<feature type="domain" description="CheB-type methylesterase" evidence="6">
    <location>
        <begin position="1"/>
        <end position="189"/>
    </location>
</feature>
<dbReference type="InterPro" id="IPR005467">
    <property type="entry name" value="His_kinase_dom"/>
</dbReference>
<dbReference type="GO" id="GO:0006935">
    <property type="term" value="P:chemotaxis"/>
    <property type="evidence" value="ECO:0007669"/>
    <property type="project" value="UniProtKB-UniRule"/>
</dbReference>
<dbReference type="InterPro" id="IPR050903">
    <property type="entry name" value="Bact_Chemotaxis_MeTrfase"/>
</dbReference>
<dbReference type="Pfam" id="PF13596">
    <property type="entry name" value="PAS_10"/>
    <property type="match status" value="1"/>
</dbReference>
<dbReference type="InterPro" id="IPR003594">
    <property type="entry name" value="HATPase_dom"/>
</dbReference>
<dbReference type="SUPFAM" id="SSF55874">
    <property type="entry name" value="ATPase domain of HSP90 chaperone/DNA topoisomerase II/histidine kinase"/>
    <property type="match status" value="1"/>
</dbReference>
<dbReference type="InterPro" id="IPR035909">
    <property type="entry name" value="CheB_C"/>
</dbReference>
<gene>
    <name evidence="8" type="ORF">IEN85_15155</name>
</gene>
<keyword evidence="3" id="KW-0145">Chemotaxis</keyword>
<dbReference type="InterPro" id="IPR000780">
    <property type="entry name" value="CheR_MeTrfase"/>
</dbReference>
<dbReference type="InterPro" id="IPR029063">
    <property type="entry name" value="SAM-dependent_MTases_sf"/>
</dbReference>
<dbReference type="InterPro" id="IPR036890">
    <property type="entry name" value="HATPase_C_sf"/>
</dbReference>
<organism evidence="8 9">
    <name type="scientific">Pelagicoccus enzymogenes</name>
    <dbReference type="NCBI Taxonomy" id="2773457"/>
    <lineage>
        <taxon>Bacteria</taxon>
        <taxon>Pseudomonadati</taxon>
        <taxon>Verrucomicrobiota</taxon>
        <taxon>Opitutia</taxon>
        <taxon>Puniceicoccales</taxon>
        <taxon>Pelagicoccaceae</taxon>
        <taxon>Pelagicoccus</taxon>
    </lineage>
</organism>
<dbReference type="Gene3D" id="3.30.565.10">
    <property type="entry name" value="Histidine kinase-like ATPase, C-terminal domain"/>
    <property type="match status" value="1"/>
</dbReference>
<feature type="domain" description="Histidine kinase" evidence="5">
    <location>
        <begin position="858"/>
        <end position="1071"/>
    </location>
</feature>
<evidence type="ECO:0000313" key="8">
    <source>
        <dbReference type="EMBL" id="MBD5780837.1"/>
    </source>
</evidence>
<dbReference type="PROSITE" id="PS50123">
    <property type="entry name" value="CHER"/>
    <property type="match status" value="1"/>
</dbReference>
<dbReference type="GO" id="GO:0008757">
    <property type="term" value="F:S-adenosylmethionine-dependent methyltransferase activity"/>
    <property type="evidence" value="ECO:0007669"/>
    <property type="project" value="InterPro"/>
</dbReference>
<dbReference type="PRINTS" id="PR00996">
    <property type="entry name" value="CHERMTFRASE"/>
</dbReference>
<evidence type="ECO:0000313" key="9">
    <source>
        <dbReference type="Proteomes" id="UP000622317"/>
    </source>
</evidence>
<evidence type="ECO:0000256" key="3">
    <source>
        <dbReference type="PROSITE-ProRule" id="PRU00050"/>
    </source>
</evidence>
<evidence type="ECO:0000256" key="1">
    <source>
        <dbReference type="ARBA" id="ARBA00000085"/>
    </source>
</evidence>
<dbReference type="Pfam" id="PF01339">
    <property type="entry name" value="CheB_methylest"/>
    <property type="match status" value="1"/>
</dbReference>
<proteinExistence type="predicted"/>
<dbReference type="PROSITE" id="PS50109">
    <property type="entry name" value="HIS_KIN"/>
    <property type="match status" value="1"/>
</dbReference>
<dbReference type="GO" id="GO:0005737">
    <property type="term" value="C:cytoplasm"/>
    <property type="evidence" value="ECO:0007669"/>
    <property type="project" value="InterPro"/>
</dbReference>
<dbReference type="InterPro" id="IPR022641">
    <property type="entry name" value="CheR_N"/>
</dbReference>
<dbReference type="SUPFAM" id="SSF47757">
    <property type="entry name" value="Chemotaxis receptor methyltransferase CheR, N-terminal domain"/>
    <property type="match status" value="1"/>
</dbReference>
<dbReference type="SUPFAM" id="SSF52738">
    <property type="entry name" value="Methylesterase CheB, C-terminal domain"/>
    <property type="match status" value="1"/>
</dbReference>
<feature type="coiled-coil region" evidence="4">
    <location>
        <begin position="650"/>
        <end position="708"/>
    </location>
</feature>
<dbReference type="Gene3D" id="3.40.50.180">
    <property type="entry name" value="Methylesterase CheB, C-terminal domain"/>
    <property type="match status" value="1"/>
</dbReference>
<dbReference type="PANTHER" id="PTHR24422">
    <property type="entry name" value="CHEMOTAXIS PROTEIN METHYLTRANSFERASE"/>
    <property type="match status" value="1"/>
</dbReference>
<dbReference type="RefSeq" id="WP_191617945.1">
    <property type="nucleotide sequence ID" value="NZ_JACYFG010000038.1"/>
</dbReference>
<dbReference type="PROSITE" id="PS50122">
    <property type="entry name" value="CHEB"/>
    <property type="match status" value="1"/>
</dbReference>
<dbReference type="SUPFAM" id="SSF47384">
    <property type="entry name" value="Homodimeric domain of signal transducing histidine kinase"/>
    <property type="match status" value="1"/>
</dbReference>
<dbReference type="Pfam" id="PF00512">
    <property type="entry name" value="HisKA"/>
    <property type="match status" value="1"/>
</dbReference>
<dbReference type="PANTHER" id="PTHR24422:SF27">
    <property type="entry name" value="PROTEIN-GLUTAMATE O-METHYLTRANSFERASE"/>
    <property type="match status" value="1"/>
</dbReference>
<comment type="caution">
    <text evidence="8">The sequence shown here is derived from an EMBL/GenBank/DDBJ whole genome shotgun (WGS) entry which is preliminary data.</text>
</comment>
<evidence type="ECO:0000256" key="4">
    <source>
        <dbReference type="SAM" id="Coils"/>
    </source>
</evidence>
<dbReference type="SMART" id="SM00387">
    <property type="entry name" value="HATPase_c"/>
    <property type="match status" value="1"/>
</dbReference>
<protein>
    <recommendedName>
        <fullName evidence="2">histidine kinase</fullName>
        <ecNumber evidence="2">2.7.13.3</ecNumber>
    </recommendedName>
</protein>
<comment type="catalytic activity">
    <reaction evidence="1">
        <text>ATP + protein L-histidine = ADP + protein N-phospho-L-histidine.</text>
        <dbReference type="EC" id="2.7.13.3"/>
    </reaction>
</comment>
<dbReference type="Gene3D" id="3.40.50.150">
    <property type="entry name" value="Vaccinia Virus protein VP39"/>
    <property type="match status" value="1"/>
</dbReference>
<dbReference type="Pfam" id="PF01739">
    <property type="entry name" value="CheR"/>
    <property type="match status" value="1"/>
</dbReference>
<evidence type="ECO:0000259" key="6">
    <source>
        <dbReference type="PROSITE" id="PS50122"/>
    </source>
</evidence>
<dbReference type="Gene3D" id="1.10.287.130">
    <property type="match status" value="1"/>
</dbReference>
<dbReference type="SMART" id="SM00388">
    <property type="entry name" value="HisKA"/>
    <property type="match status" value="1"/>
</dbReference>
<dbReference type="Pfam" id="PF02518">
    <property type="entry name" value="HATPase_c"/>
    <property type="match status" value="1"/>
</dbReference>
<dbReference type="Gene3D" id="3.30.450.20">
    <property type="entry name" value="PAS domain"/>
    <property type="match status" value="1"/>
</dbReference>
<accession>A0A927IG59</accession>
<dbReference type="GO" id="GO:0008984">
    <property type="term" value="F:protein-glutamate methylesterase activity"/>
    <property type="evidence" value="ECO:0007669"/>
    <property type="project" value="InterPro"/>
</dbReference>
<dbReference type="InterPro" id="IPR022642">
    <property type="entry name" value="CheR_C"/>
</dbReference>
<dbReference type="SUPFAM" id="SSF55785">
    <property type="entry name" value="PYP-like sensor domain (PAS domain)"/>
    <property type="match status" value="1"/>
</dbReference>
<dbReference type="InterPro" id="IPR003661">
    <property type="entry name" value="HisK_dim/P_dom"/>
</dbReference>
<dbReference type="CDD" id="cd00082">
    <property type="entry name" value="HisKA"/>
    <property type="match status" value="1"/>
</dbReference>
<feature type="domain" description="CheR-type methyltransferase" evidence="7">
    <location>
        <begin position="222"/>
        <end position="468"/>
    </location>
</feature>
<keyword evidence="4" id="KW-0175">Coiled coil</keyword>
<name>A0A927IG59_9BACT</name>
<reference evidence="8" key="1">
    <citation type="submission" date="2020-09" db="EMBL/GenBank/DDBJ databases">
        <title>Pelagicoccus enzymogenes sp. nov. with an EPS production, isolated from marine sediment.</title>
        <authorList>
            <person name="Feng X."/>
        </authorList>
    </citation>
    <scope>NUCLEOTIDE SEQUENCE</scope>
    <source>
        <strain evidence="8">NFK12</strain>
    </source>
</reference>
<dbReference type="GO" id="GO:0000155">
    <property type="term" value="F:phosphorelay sensor kinase activity"/>
    <property type="evidence" value="ECO:0007669"/>
    <property type="project" value="InterPro"/>
</dbReference>
<evidence type="ECO:0000259" key="5">
    <source>
        <dbReference type="PROSITE" id="PS50109"/>
    </source>
</evidence>
<dbReference type="InterPro" id="IPR035965">
    <property type="entry name" value="PAS-like_dom_sf"/>
</dbReference>
<dbReference type="AlphaFoldDB" id="A0A927IG59"/>
<keyword evidence="3" id="KW-0378">Hydrolase</keyword>
<dbReference type="InterPro" id="IPR000673">
    <property type="entry name" value="Sig_transdc_resp-reg_Me-estase"/>
</dbReference>
<keyword evidence="9" id="KW-1185">Reference proteome</keyword>
<dbReference type="EC" id="2.7.13.3" evidence="2"/>